<dbReference type="CDD" id="cd16325">
    <property type="entry name" value="LolA"/>
    <property type="match status" value="1"/>
</dbReference>
<protein>
    <recommendedName>
        <fullName evidence="5">Outer membrane lipoprotein carrier protein</fullName>
    </recommendedName>
</protein>
<dbReference type="SUPFAM" id="SSF89392">
    <property type="entry name" value="Prokaryotic lipoproteins and lipoprotein localization factors"/>
    <property type="match status" value="1"/>
</dbReference>
<evidence type="ECO:0000313" key="3">
    <source>
        <dbReference type="EMBL" id="GGZ49385.1"/>
    </source>
</evidence>
<dbReference type="EMBL" id="BMWY01000002">
    <property type="protein sequence ID" value="GGZ49385.1"/>
    <property type="molecule type" value="Genomic_DNA"/>
</dbReference>
<evidence type="ECO:0000256" key="2">
    <source>
        <dbReference type="SAM" id="SignalP"/>
    </source>
</evidence>
<dbReference type="Gene3D" id="2.50.20.10">
    <property type="entry name" value="Lipoprotein localisation LolA/LolB/LppX"/>
    <property type="match status" value="1"/>
</dbReference>
<organism evidence="3 4">
    <name type="scientific">Mesonia mobilis</name>
    <dbReference type="NCBI Taxonomy" id="369791"/>
    <lineage>
        <taxon>Bacteria</taxon>
        <taxon>Pseudomonadati</taxon>
        <taxon>Bacteroidota</taxon>
        <taxon>Flavobacteriia</taxon>
        <taxon>Flavobacteriales</taxon>
        <taxon>Flavobacteriaceae</taxon>
        <taxon>Mesonia</taxon>
    </lineage>
</organism>
<feature type="signal peptide" evidence="2">
    <location>
        <begin position="1"/>
        <end position="24"/>
    </location>
</feature>
<evidence type="ECO:0000256" key="1">
    <source>
        <dbReference type="ARBA" id="ARBA00022729"/>
    </source>
</evidence>
<keyword evidence="1 2" id="KW-0732">Signal</keyword>
<name>A0ABQ3BNP3_9FLAO</name>
<feature type="chain" id="PRO_5045395116" description="Outer membrane lipoprotein carrier protein" evidence="2">
    <location>
        <begin position="25"/>
        <end position="213"/>
    </location>
</feature>
<dbReference type="Proteomes" id="UP000615593">
    <property type="component" value="Unassembled WGS sequence"/>
</dbReference>
<gene>
    <name evidence="3" type="ORF">GCM10008088_08510</name>
</gene>
<sequence length="213" mass="24509">MNYSISKLTLSFLALLLISFYSNAQTELTSIEIENFQQQVFAKAEEVENLQGTFIQTKHEEFLSSPAESSGKFYYNTNNQLNWTYIEPFAMGILFTDGKLFLTENGKAREIDVSAYKMFDQLSELISKSINGKIIQQQDFEITYTKAGDFTKTILKPISQQQQLFSQIELYFNSDYLVEQIKLVEGEESYVLICLNDLKVNQPIAESVFEVEK</sequence>
<proteinExistence type="predicted"/>
<accession>A0ABQ3BNP3</accession>
<evidence type="ECO:0000313" key="4">
    <source>
        <dbReference type="Proteomes" id="UP000615593"/>
    </source>
</evidence>
<dbReference type="PANTHER" id="PTHR35869">
    <property type="entry name" value="OUTER-MEMBRANE LIPOPROTEIN CARRIER PROTEIN"/>
    <property type="match status" value="1"/>
</dbReference>
<dbReference type="InterPro" id="IPR029046">
    <property type="entry name" value="LolA/LolB/LppX"/>
</dbReference>
<comment type="caution">
    <text evidence="3">The sequence shown here is derived from an EMBL/GenBank/DDBJ whole genome shotgun (WGS) entry which is preliminary data.</text>
</comment>
<dbReference type="Pfam" id="PF03548">
    <property type="entry name" value="LolA"/>
    <property type="match status" value="1"/>
</dbReference>
<dbReference type="InterPro" id="IPR004564">
    <property type="entry name" value="OM_lipoprot_carrier_LolA-like"/>
</dbReference>
<dbReference type="PANTHER" id="PTHR35869:SF1">
    <property type="entry name" value="OUTER-MEMBRANE LIPOPROTEIN CARRIER PROTEIN"/>
    <property type="match status" value="1"/>
</dbReference>
<dbReference type="GeneID" id="94368516"/>
<evidence type="ECO:0008006" key="5">
    <source>
        <dbReference type="Google" id="ProtNLM"/>
    </source>
</evidence>
<keyword evidence="4" id="KW-1185">Reference proteome</keyword>
<dbReference type="RefSeq" id="WP_027883958.1">
    <property type="nucleotide sequence ID" value="NZ_BMWY01000002.1"/>
</dbReference>
<reference evidence="4" key="1">
    <citation type="journal article" date="2019" name="Int. J. Syst. Evol. Microbiol.">
        <title>The Global Catalogue of Microorganisms (GCM) 10K type strain sequencing project: providing services to taxonomists for standard genome sequencing and annotation.</title>
        <authorList>
            <consortium name="The Broad Institute Genomics Platform"/>
            <consortium name="The Broad Institute Genome Sequencing Center for Infectious Disease"/>
            <person name="Wu L."/>
            <person name="Ma J."/>
        </authorList>
    </citation>
    <scope>NUCLEOTIDE SEQUENCE [LARGE SCALE GENOMIC DNA]</scope>
    <source>
        <strain evidence="4">KCTC 12708</strain>
    </source>
</reference>